<dbReference type="GO" id="GO:0008270">
    <property type="term" value="F:zinc ion binding"/>
    <property type="evidence" value="ECO:0007669"/>
    <property type="project" value="UniProtKB-KW"/>
</dbReference>
<sequence length="1148" mass="127852">MASRNLQNGTPPSFPSPHSQLQQQAINSDLGQDIESVSSRQPPQEFPTAHLTHNEDEGDTTSRQVAAWPAAALLKPKAGITSQRPAPSPAPSSVPSRPPSNGPNSTNNIAAQVAFHFSSPSEMPAFRAQFPPASVTPEGSGTPRSATPNGMSTMIERMNNVQDRGSVPVAKRRRIEEDLDDQRGQNGFNSNGSSGMLSQYVKQKQQEGQKTPSTVPQSLDTVDLTGGDDEDDVVEVRDPRDQEVCFGMIGGASVNCHIVPSPKPGSRTLTPGSWPQVKVVLRRLAEDRSSTIEVYDHTRTIIGKLDSRTSHGLAPLLDARLLGLRTDVMIGIRRRLPGEEAGKPISKSYPLQLMLYGKYRFAKTIGLNLERAHLNLLSPTRVDKGVMVFNPLSKENRAVTVPRAYTQPAPPPVARTEEEIRSDVLSVFDSLTETDDLPEREPGDCILTPLLKHQKQALHFMLEREDPSKMVDELWQERTDAYGQVCYYNVITNQQTRQPPAKAQGGILADMMGLGKTLSVLSLVASTLPESRKWMGMAPVQQMPPEAERKQHPNSFAPPKPETLGLTKVKRNSKATLLICPLSTVTNWEEQIKQHVQPNTLAYHIYHGPHRIKDAERLSQFDLVITTYGSVSSELSARFANKRGPHPLEDIGWFRVVLDEAHMIREQSTLQFKAICRLQANRRWAVTGTPVQNKLEDLAALLAFLRIKPFDDRSRFNQYIIAPFKLCDENVVPKLRILVDTITLRRMKDKINLPDRRDRTVRLQFSPEERRMYDAFEKDAQVRVNVLTGQRERMVGGRTYIHILQAILRLRLFCSGGKDLMNDDDLRLLEGLSSDSPIDVDSDEEDQKPALAENQAYDMFNLMKDTNGDNCIACNQRLGSKEGADIESERQEDVIGYMTPCYHLICSSCIKEFGVACPCGLPTENGLVPLRLSRAGQEHDAHAEGRGGSKASKALKDWSGPNTKVRYLVEQLKGWKEKSEASPDEPPYKSVVFSQWTTNLDLITMALEQEGIISTRLDGKMTRTARTRAMDNFREDPSVQVILVSITAGGLGLNLTAGNSVYIMEPLFNPAAEAQAIDRVHRLGQQREVDCVRLLMAGSFEEKMRELQDKKTKLASLSMDRQKGEAGGYLSKSEAAKQRLMDLRSLFK</sequence>
<feature type="domain" description="RING-type" evidence="9">
    <location>
        <begin position="871"/>
        <end position="918"/>
    </location>
</feature>
<dbReference type="GO" id="GO:0005524">
    <property type="term" value="F:ATP binding"/>
    <property type="evidence" value="ECO:0007669"/>
    <property type="project" value="UniProtKB-KW"/>
</dbReference>
<dbReference type="InterPro" id="IPR001841">
    <property type="entry name" value="Znf_RING"/>
</dbReference>
<dbReference type="Gene3D" id="3.40.50.300">
    <property type="entry name" value="P-loop containing nucleotide triphosphate hydrolases"/>
    <property type="match status" value="1"/>
</dbReference>
<evidence type="ECO:0000256" key="8">
    <source>
        <dbReference type="SAM" id="MobiDB-lite"/>
    </source>
</evidence>
<dbReference type="SUPFAM" id="SSF52540">
    <property type="entry name" value="P-loop containing nucleoside triphosphate hydrolases"/>
    <property type="match status" value="2"/>
</dbReference>
<dbReference type="SMART" id="SM00490">
    <property type="entry name" value="HELICc"/>
    <property type="match status" value="1"/>
</dbReference>
<dbReference type="Gene3D" id="3.40.50.10810">
    <property type="entry name" value="Tandem AAA-ATPase domain"/>
    <property type="match status" value="1"/>
</dbReference>
<keyword evidence="1" id="KW-0479">Metal-binding</keyword>
<dbReference type="PROSITE" id="PS50089">
    <property type="entry name" value="ZF_RING_2"/>
    <property type="match status" value="1"/>
</dbReference>
<dbReference type="InterPro" id="IPR001650">
    <property type="entry name" value="Helicase_C-like"/>
</dbReference>
<dbReference type="PANTHER" id="PTHR45626">
    <property type="entry name" value="TRANSCRIPTION TERMINATION FACTOR 2-RELATED"/>
    <property type="match status" value="1"/>
</dbReference>
<dbReference type="Proteomes" id="UP000078576">
    <property type="component" value="Unassembled WGS sequence"/>
</dbReference>
<feature type="region of interest" description="Disordered" evidence="8">
    <location>
        <begin position="124"/>
        <end position="150"/>
    </location>
</feature>
<keyword evidence="13" id="KW-1185">Reference proteome</keyword>
<dbReference type="PROSITE" id="PS51192">
    <property type="entry name" value="HELICASE_ATP_BIND_1"/>
    <property type="match status" value="1"/>
</dbReference>
<gene>
    <name evidence="12" type="ORF">VP1G_01254</name>
</gene>
<accession>A0A194UQ98</accession>
<feature type="region of interest" description="Disordered" evidence="8">
    <location>
        <begin position="544"/>
        <end position="563"/>
    </location>
</feature>
<feature type="compositionally biased region" description="Polar residues" evidence="8">
    <location>
        <begin position="196"/>
        <end position="218"/>
    </location>
</feature>
<evidence type="ECO:0000256" key="3">
    <source>
        <dbReference type="ARBA" id="ARBA00022771"/>
    </source>
</evidence>
<dbReference type="EMBL" id="KN714670">
    <property type="protein sequence ID" value="KUI53862.1"/>
    <property type="molecule type" value="Genomic_DNA"/>
</dbReference>
<keyword evidence="2" id="KW-0547">Nucleotide-binding</keyword>
<dbReference type="CDD" id="cd18008">
    <property type="entry name" value="DEXDc_SHPRH-like"/>
    <property type="match status" value="1"/>
</dbReference>
<dbReference type="AlphaFoldDB" id="A0A194UQ98"/>
<proteinExistence type="predicted"/>
<keyword evidence="5" id="KW-0862">Zinc</keyword>
<evidence type="ECO:0000256" key="5">
    <source>
        <dbReference type="ARBA" id="ARBA00022833"/>
    </source>
</evidence>
<evidence type="ECO:0000259" key="10">
    <source>
        <dbReference type="PROSITE" id="PS51192"/>
    </source>
</evidence>
<feature type="domain" description="Helicase C-terminal" evidence="11">
    <location>
        <begin position="967"/>
        <end position="1125"/>
    </location>
</feature>
<evidence type="ECO:0008006" key="14">
    <source>
        <dbReference type="Google" id="ProtNLM"/>
    </source>
</evidence>
<dbReference type="GO" id="GO:0006281">
    <property type="term" value="P:DNA repair"/>
    <property type="evidence" value="ECO:0007669"/>
    <property type="project" value="TreeGrafter"/>
</dbReference>
<dbReference type="InterPro" id="IPR000330">
    <property type="entry name" value="SNF2_N"/>
</dbReference>
<protein>
    <recommendedName>
        <fullName evidence="14">SWI/SNF-related matrix-associated actin-dependent regulator of chromatin subfamily A member 3-like 1</fullName>
    </recommendedName>
</protein>
<dbReference type="GO" id="GO:0016787">
    <property type="term" value="F:hydrolase activity"/>
    <property type="evidence" value="ECO:0007669"/>
    <property type="project" value="UniProtKB-KW"/>
</dbReference>
<name>A0A194UQ98_CYTMA</name>
<keyword evidence="3 7" id="KW-0863">Zinc-finger</keyword>
<evidence type="ECO:0000259" key="9">
    <source>
        <dbReference type="PROSITE" id="PS50089"/>
    </source>
</evidence>
<dbReference type="PROSITE" id="PS00518">
    <property type="entry name" value="ZF_RING_1"/>
    <property type="match status" value="1"/>
</dbReference>
<evidence type="ECO:0000313" key="13">
    <source>
        <dbReference type="Proteomes" id="UP000078576"/>
    </source>
</evidence>
<dbReference type="CDD" id="cd18793">
    <property type="entry name" value="SF2_C_SNF"/>
    <property type="match status" value="1"/>
</dbReference>
<dbReference type="InterPro" id="IPR049730">
    <property type="entry name" value="SNF2/RAD54-like_C"/>
</dbReference>
<keyword evidence="4" id="KW-0378">Hydrolase</keyword>
<dbReference type="Pfam" id="PF00271">
    <property type="entry name" value="Helicase_C"/>
    <property type="match status" value="1"/>
</dbReference>
<dbReference type="PANTHER" id="PTHR45626:SF52">
    <property type="entry name" value="SINGLE-STRANDED DNA-DEPENDENT ATPASE (EUROFUNG)"/>
    <property type="match status" value="1"/>
</dbReference>
<evidence type="ECO:0000313" key="12">
    <source>
        <dbReference type="EMBL" id="KUI53862.1"/>
    </source>
</evidence>
<feature type="region of interest" description="Disordered" evidence="8">
    <location>
        <begin position="175"/>
        <end position="233"/>
    </location>
</feature>
<feature type="compositionally biased region" description="Polar residues" evidence="8">
    <location>
        <begin position="137"/>
        <end position="150"/>
    </location>
</feature>
<keyword evidence="6" id="KW-0067">ATP-binding</keyword>
<dbReference type="InterPro" id="IPR038718">
    <property type="entry name" value="SNF2-like_sf"/>
</dbReference>
<dbReference type="InterPro" id="IPR027417">
    <property type="entry name" value="P-loop_NTPase"/>
</dbReference>
<dbReference type="OrthoDB" id="448448at2759"/>
<evidence type="ECO:0000259" key="11">
    <source>
        <dbReference type="PROSITE" id="PS51194"/>
    </source>
</evidence>
<dbReference type="PROSITE" id="PS51194">
    <property type="entry name" value="HELICASE_CTER"/>
    <property type="match status" value="1"/>
</dbReference>
<evidence type="ECO:0000256" key="1">
    <source>
        <dbReference type="ARBA" id="ARBA00022723"/>
    </source>
</evidence>
<reference evidence="13" key="1">
    <citation type="submission" date="2014-12" db="EMBL/GenBank/DDBJ databases">
        <title>Genome Sequence of Valsa Canker Pathogens Uncovers a Specific Adaption of Colonization on Woody Bark.</title>
        <authorList>
            <person name="Yin Z."/>
            <person name="Liu H."/>
            <person name="Gao X."/>
            <person name="Li Z."/>
            <person name="Song N."/>
            <person name="Ke X."/>
            <person name="Dai Q."/>
            <person name="Wu Y."/>
            <person name="Sun Y."/>
            <person name="Xu J.-R."/>
            <person name="Kang Z.K."/>
            <person name="Wang L."/>
            <person name="Huang L."/>
        </authorList>
    </citation>
    <scope>NUCLEOTIDE SEQUENCE [LARGE SCALE GENOMIC DNA]</scope>
    <source>
        <strain evidence="13">SXYL134</strain>
    </source>
</reference>
<dbReference type="GO" id="GO:0005634">
    <property type="term" value="C:nucleus"/>
    <property type="evidence" value="ECO:0007669"/>
    <property type="project" value="TreeGrafter"/>
</dbReference>
<feature type="region of interest" description="Disordered" evidence="8">
    <location>
        <begin position="1"/>
        <end position="110"/>
    </location>
</feature>
<dbReference type="InterPro" id="IPR050628">
    <property type="entry name" value="SNF2_RAD54_helicase_TF"/>
</dbReference>
<dbReference type="InterPro" id="IPR014001">
    <property type="entry name" value="Helicase_ATP-bd"/>
</dbReference>
<evidence type="ECO:0000256" key="2">
    <source>
        <dbReference type="ARBA" id="ARBA00022741"/>
    </source>
</evidence>
<feature type="compositionally biased region" description="Low complexity" evidence="8">
    <location>
        <begin position="186"/>
        <end position="195"/>
    </location>
</feature>
<evidence type="ECO:0000256" key="4">
    <source>
        <dbReference type="ARBA" id="ARBA00022801"/>
    </source>
</evidence>
<feature type="compositionally biased region" description="Polar residues" evidence="8">
    <location>
        <begin position="1"/>
        <end position="42"/>
    </location>
</feature>
<dbReference type="SMART" id="SM00487">
    <property type="entry name" value="DEXDc"/>
    <property type="match status" value="1"/>
</dbReference>
<feature type="domain" description="Helicase ATP-binding" evidence="10">
    <location>
        <begin position="497"/>
        <end position="708"/>
    </location>
</feature>
<feature type="compositionally biased region" description="Pro residues" evidence="8">
    <location>
        <begin position="86"/>
        <end position="101"/>
    </location>
</feature>
<evidence type="ECO:0000256" key="7">
    <source>
        <dbReference type="PROSITE-ProRule" id="PRU00175"/>
    </source>
</evidence>
<dbReference type="STRING" id="694573.A0A194UQ98"/>
<feature type="compositionally biased region" description="Low complexity" evidence="8">
    <location>
        <begin position="66"/>
        <end position="85"/>
    </location>
</feature>
<dbReference type="GO" id="GO:0008094">
    <property type="term" value="F:ATP-dependent activity, acting on DNA"/>
    <property type="evidence" value="ECO:0007669"/>
    <property type="project" value="TreeGrafter"/>
</dbReference>
<evidence type="ECO:0000256" key="6">
    <source>
        <dbReference type="ARBA" id="ARBA00022840"/>
    </source>
</evidence>
<organism evidence="12 13">
    <name type="scientific">Cytospora mali</name>
    <name type="common">Apple Valsa canker fungus</name>
    <name type="synonym">Valsa mali</name>
    <dbReference type="NCBI Taxonomy" id="578113"/>
    <lineage>
        <taxon>Eukaryota</taxon>
        <taxon>Fungi</taxon>
        <taxon>Dikarya</taxon>
        <taxon>Ascomycota</taxon>
        <taxon>Pezizomycotina</taxon>
        <taxon>Sordariomycetes</taxon>
        <taxon>Sordariomycetidae</taxon>
        <taxon>Diaporthales</taxon>
        <taxon>Cytosporaceae</taxon>
        <taxon>Cytospora</taxon>
    </lineage>
</organism>
<dbReference type="InterPro" id="IPR017907">
    <property type="entry name" value="Znf_RING_CS"/>
</dbReference>
<dbReference type="Pfam" id="PF00176">
    <property type="entry name" value="SNF2-rel_dom"/>
    <property type="match status" value="1"/>
</dbReference>